<proteinExistence type="predicted"/>
<accession>A0A9N7Z9G5</accession>
<protein>
    <submittedName>
        <fullName evidence="1">Uncharacterized protein</fullName>
    </submittedName>
</protein>
<reference evidence="1" key="1">
    <citation type="submission" date="2020-03" db="EMBL/GenBank/DDBJ databases">
        <authorList>
            <person name="Weist P."/>
        </authorList>
    </citation>
    <scope>NUCLEOTIDE SEQUENCE</scope>
</reference>
<name>A0A9N7Z9G5_PLEPL</name>
<gene>
    <name evidence="1" type="ORF">PLEPLA_LOCUS41278</name>
</gene>
<comment type="caution">
    <text evidence="1">The sequence shown here is derived from an EMBL/GenBank/DDBJ whole genome shotgun (WGS) entry which is preliminary data.</text>
</comment>
<evidence type="ECO:0000313" key="2">
    <source>
        <dbReference type="Proteomes" id="UP001153269"/>
    </source>
</evidence>
<evidence type="ECO:0000313" key="1">
    <source>
        <dbReference type="EMBL" id="CAB1453524.1"/>
    </source>
</evidence>
<keyword evidence="2" id="KW-1185">Reference proteome</keyword>
<organism evidence="1 2">
    <name type="scientific">Pleuronectes platessa</name>
    <name type="common">European plaice</name>
    <dbReference type="NCBI Taxonomy" id="8262"/>
    <lineage>
        <taxon>Eukaryota</taxon>
        <taxon>Metazoa</taxon>
        <taxon>Chordata</taxon>
        <taxon>Craniata</taxon>
        <taxon>Vertebrata</taxon>
        <taxon>Euteleostomi</taxon>
        <taxon>Actinopterygii</taxon>
        <taxon>Neopterygii</taxon>
        <taxon>Teleostei</taxon>
        <taxon>Neoteleostei</taxon>
        <taxon>Acanthomorphata</taxon>
        <taxon>Carangaria</taxon>
        <taxon>Pleuronectiformes</taxon>
        <taxon>Pleuronectoidei</taxon>
        <taxon>Pleuronectidae</taxon>
        <taxon>Pleuronectes</taxon>
    </lineage>
</organism>
<feature type="non-terminal residue" evidence="1">
    <location>
        <position position="172"/>
    </location>
</feature>
<dbReference type="EMBL" id="CADEAL010004173">
    <property type="protein sequence ID" value="CAB1453524.1"/>
    <property type="molecule type" value="Genomic_DNA"/>
</dbReference>
<sequence>PGVKGSVVGVLGSEFALLGVGEEKNIEKGAEARSRGPGALNHFPSPDTCLSARQESRPQKERVANNVYCAFIHPHTSSQTAKSLRLRQSHYSQAEGLGLRDLAVLVEICPVEPLRHHRENSPGGVDVARNNRKWEMGKETLDKEQISNWSVLAHTVTSLHLSDPHPSEAPSL</sequence>
<dbReference type="Proteomes" id="UP001153269">
    <property type="component" value="Unassembled WGS sequence"/>
</dbReference>
<dbReference type="AlphaFoldDB" id="A0A9N7Z9G5"/>